<evidence type="ECO:0000313" key="2">
    <source>
        <dbReference type="Proteomes" id="UP000464657"/>
    </source>
</evidence>
<dbReference type="Pfam" id="PF05035">
    <property type="entry name" value="DGOK"/>
    <property type="match status" value="1"/>
</dbReference>
<keyword evidence="1" id="KW-0418">Kinase</keyword>
<dbReference type="InterPro" id="IPR007729">
    <property type="entry name" value="DGOK"/>
</dbReference>
<dbReference type="AlphaFoldDB" id="A0A7L4ZRV2"/>
<dbReference type="InterPro" id="IPR042258">
    <property type="entry name" value="DGOK_N"/>
</dbReference>
<keyword evidence="2" id="KW-1185">Reference proteome</keyword>
<sequence length="312" mass="34504">MKKTPTHFISCDWGTSNFRLHVVALDALKIIHTLATTKGVKVVYGEFLQQEKLSQTDFFAEYLQKQVQQLPKEHQNHLIIASGMITANIGMSEMPYAQMPFQKDGSSLLSKKITLNTGLEILLISGVSDAFGMMRGEETQAIGLSENMTNEDSILILPGTHSKHLTYTNGQFTALKSYMTGEVFELLATKSILSNSIKKTPINSSLEAHFLKGVQLGVKGELSANLFSIRANDLAKKATHEENYYFLSGLLIGDELAYLKETSQKIYIAAPASLSKLYQLGLDYIIGSDNYILFNEAIVEKAIIIGQQKIGI</sequence>
<evidence type="ECO:0000313" key="1">
    <source>
        <dbReference type="EMBL" id="QHI39227.1"/>
    </source>
</evidence>
<keyword evidence="1" id="KW-0808">Transferase</keyword>
<dbReference type="GO" id="GO:0034194">
    <property type="term" value="P:D-galactonate catabolic process"/>
    <property type="evidence" value="ECO:0007669"/>
    <property type="project" value="InterPro"/>
</dbReference>
<gene>
    <name evidence="1" type="primary">dgoK1</name>
    <name evidence="1" type="ORF">IMCC3317_46320</name>
</gene>
<accession>A0A7L4ZRV2</accession>
<protein>
    <submittedName>
        <fullName evidence="1">Putative 2-dehydro-3-deoxygalactonokinase DgoK1</fullName>
        <ecNumber evidence="1">2.7.1.58</ecNumber>
    </submittedName>
</protein>
<dbReference type="KEGG" id="kan:IMCC3317_46320"/>
<dbReference type="EC" id="2.7.1.58" evidence="1"/>
<proteinExistence type="predicted"/>
<dbReference type="RefSeq" id="WP_160131718.1">
    <property type="nucleotide sequence ID" value="NZ_CP019288.1"/>
</dbReference>
<dbReference type="EMBL" id="CP019288">
    <property type="protein sequence ID" value="QHI39227.1"/>
    <property type="molecule type" value="Genomic_DNA"/>
</dbReference>
<name>A0A7L4ZRV2_9FLAO</name>
<dbReference type="Gene3D" id="3.30.420.300">
    <property type="entry name" value="2-keto-3-deoxy-galactonokinase, substrate binding domain"/>
    <property type="match status" value="1"/>
</dbReference>
<dbReference type="InterPro" id="IPR042257">
    <property type="entry name" value="DGOK_C"/>
</dbReference>
<dbReference type="Proteomes" id="UP000464657">
    <property type="component" value="Chromosome"/>
</dbReference>
<dbReference type="Gene3D" id="3.30.420.310">
    <property type="entry name" value="2-keto-3-deoxy-galactonokinase, C-terminal domain"/>
    <property type="match status" value="1"/>
</dbReference>
<organism evidence="1 2">
    <name type="scientific">Kordia antarctica</name>
    <dbReference type="NCBI Taxonomy" id="1218801"/>
    <lineage>
        <taxon>Bacteria</taxon>
        <taxon>Pseudomonadati</taxon>
        <taxon>Bacteroidota</taxon>
        <taxon>Flavobacteriia</taxon>
        <taxon>Flavobacteriales</taxon>
        <taxon>Flavobacteriaceae</taxon>
        <taxon>Kordia</taxon>
    </lineage>
</organism>
<dbReference type="OrthoDB" id="256574at2"/>
<dbReference type="GO" id="GO:0008671">
    <property type="term" value="F:2-dehydro-3-deoxygalactonokinase activity"/>
    <property type="evidence" value="ECO:0007669"/>
    <property type="project" value="UniProtKB-EC"/>
</dbReference>
<reference evidence="1 2" key="1">
    <citation type="journal article" date="2013" name="Int. J. Syst. Evol. Microbiol.">
        <title>Kordia antarctica sp. nov., isolated from Antarctic seawater.</title>
        <authorList>
            <person name="Baek K."/>
            <person name="Choi A."/>
            <person name="Kang I."/>
            <person name="Lee K."/>
            <person name="Cho J.C."/>
        </authorList>
    </citation>
    <scope>NUCLEOTIDE SEQUENCE [LARGE SCALE GENOMIC DNA]</scope>
    <source>
        <strain evidence="1 2">IMCC3317</strain>
    </source>
</reference>